<feature type="region of interest" description="Disordered" evidence="1">
    <location>
        <begin position="121"/>
        <end position="168"/>
    </location>
</feature>
<feature type="compositionally biased region" description="Basic and acidic residues" evidence="1">
    <location>
        <begin position="121"/>
        <end position="134"/>
    </location>
</feature>
<name>A0A2U1Q3W3_ARTAN</name>
<organism evidence="2 3">
    <name type="scientific">Artemisia annua</name>
    <name type="common">Sweet wormwood</name>
    <dbReference type="NCBI Taxonomy" id="35608"/>
    <lineage>
        <taxon>Eukaryota</taxon>
        <taxon>Viridiplantae</taxon>
        <taxon>Streptophyta</taxon>
        <taxon>Embryophyta</taxon>
        <taxon>Tracheophyta</taxon>
        <taxon>Spermatophyta</taxon>
        <taxon>Magnoliopsida</taxon>
        <taxon>eudicotyledons</taxon>
        <taxon>Gunneridae</taxon>
        <taxon>Pentapetalae</taxon>
        <taxon>asterids</taxon>
        <taxon>campanulids</taxon>
        <taxon>Asterales</taxon>
        <taxon>Asteraceae</taxon>
        <taxon>Asteroideae</taxon>
        <taxon>Anthemideae</taxon>
        <taxon>Artemisiinae</taxon>
        <taxon>Artemisia</taxon>
    </lineage>
</organism>
<accession>A0A2U1Q3W3</accession>
<dbReference type="AlphaFoldDB" id="A0A2U1Q3W3"/>
<evidence type="ECO:0000313" key="2">
    <source>
        <dbReference type="EMBL" id="PWA92698.1"/>
    </source>
</evidence>
<sequence length="168" mass="19431">MNALTLCDLIEKEKLNGSNLLDCHRNLRIILKYEEKLQLTEEPLPDHPAANATPEQVVAYQTLFAEQENVALLMLASMTPELQKDMDDRTTYDMINGRATRDVEDCREECAFQKCRSKSAYDHRWRSEKEVLDKGKRKPKERKKVPPPPKKESVAKDGECFHCEKMGH</sequence>
<proteinExistence type="predicted"/>
<protein>
    <recommendedName>
        <fullName evidence="4">Zinc finger, CCHC-type</fullName>
    </recommendedName>
</protein>
<dbReference type="OrthoDB" id="1920930at2759"/>
<keyword evidence="3" id="KW-1185">Reference proteome</keyword>
<evidence type="ECO:0000313" key="3">
    <source>
        <dbReference type="Proteomes" id="UP000245207"/>
    </source>
</evidence>
<reference evidence="2 3" key="1">
    <citation type="journal article" date="2018" name="Mol. Plant">
        <title>The genome of Artemisia annua provides insight into the evolution of Asteraceae family and artemisinin biosynthesis.</title>
        <authorList>
            <person name="Shen Q."/>
            <person name="Zhang L."/>
            <person name="Liao Z."/>
            <person name="Wang S."/>
            <person name="Yan T."/>
            <person name="Shi P."/>
            <person name="Liu M."/>
            <person name="Fu X."/>
            <person name="Pan Q."/>
            <person name="Wang Y."/>
            <person name="Lv Z."/>
            <person name="Lu X."/>
            <person name="Zhang F."/>
            <person name="Jiang W."/>
            <person name="Ma Y."/>
            <person name="Chen M."/>
            <person name="Hao X."/>
            <person name="Li L."/>
            <person name="Tang Y."/>
            <person name="Lv G."/>
            <person name="Zhou Y."/>
            <person name="Sun X."/>
            <person name="Brodelius P.E."/>
            <person name="Rose J.K.C."/>
            <person name="Tang K."/>
        </authorList>
    </citation>
    <scope>NUCLEOTIDE SEQUENCE [LARGE SCALE GENOMIC DNA]</scope>
    <source>
        <strain evidence="3">cv. Huhao1</strain>
        <tissue evidence="2">Leaf</tissue>
    </source>
</reference>
<gene>
    <name evidence="2" type="ORF">CTI12_AA075200</name>
</gene>
<dbReference type="Proteomes" id="UP000245207">
    <property type="component" value="Unassembled WGS sequence"/>
</dbReference>
<evidence type="ECO:0008006" key="4">
    <source>
        <dbReference type="Google" id="ProtNLM"/>
    </source>
</evidence>
<evidence type="ECO:0000256" key="1">
    <source>
        <dbReference type="SAM" id="MobiDB-lite"/>
    </source>
</evidence>
<feature type="compositionally biased region" description="Basic residues" evidence="1">
    <location>
        <begin position="135"/>
        <end position="145"/>
    </location>
</feature>
<comment type="caution">
    <text evidence="2">The sequence shown here is derived from an EMBL/GenBank/DDBJ whole genome shotgun (WGS) entry which is preliminary data.</text>
</comment>
<dbReference type="EMBL" id="PKPP01000442">
    <property type="protein sequence ID" value="PWA92698.1"/>
    <property type="molecule type" value="Genomic_DNA"/>
</dbReference>
<feature type="compositionally biased region" description="Basic and acidic residues" evidence="1">
    <location>
        <begin position="149"/>
        <end position="168"/>
    </location>
</feature>